<dbReference type="EMBL" id="OZ034813">
    <property type="protein sequence ID" value="CAL1353689.1"/>
    <property type="molecule type" value="Genomic_DNA"/>
</dbReference>
<dbReference type="InterPro" id="IPR014722">
    <property type="entry name" value="Rib_uL2_dom2"/>
</dbReference>
<sequence>MSAAHSIDLRLKQSGRSLPVRKDEKVQVVRETYKGRKSALFSPLFLRFSKFQNPRFLCFPPPYNHVVQSESLFLQGKEPEGFSSRPTAFASIAG</sequence>
<accession>A0AAV2CBL8</accession>
<evidence type="ECO:0000313" key="2">
    <source>
        <dbReference type="Proteomes" id="UP001497516"/>
    </source>
</evidence>
<reference evidence="1 2" key="1">
    <citation type="submission" date="2024-04" db="EMBL/GenBank/DDBJ databases">
        <authorList>
            <person name="Fracassetti M."/>
        </authorList>
    </citation>
    <scope>NUCLEOTIDE SEQUENCE [LARGE SCALE GENOMIC DNA]</scope>
</reference>
<keyword evidence="2" id="KW-1185">Reference proteome</keyword>
<evidence type="ECO:0000313" key="1">
    <source>
        <dbReference type="EMBL" id="CAL1353689.1"/>
    </source>
</evidence>
<proteinExistence type="predicted"/>
<dbReference type="Proteomes" id="UP001497516">
    <property type="component" value="Chromosome 1"/>
</dbReference>
<dbReference type="AlphaFoldDB" id="A0AAV2CBL8"/>
<dbReference type="Gene3D" id="2.30.30.30">
    <property type="match status" value="1"/>
</dbReference>
<name>A0AAV2CBL8_9ROSI</name>
<gene>
    <name evidence="1" type="ORF">LTRI10_LOCUS1569</name>
</gene>
<protein>
    <submittedName>
        <fullName evidence="1">Uncharacterized protein</fullName>
    </submittedName>
</protein>
<organism evidence="1 2">
    <name type="scientific">Linum trigynum</name>
    <dbReference type="NCBI Taxonomy" id="586398"/>
    <lineage>
        <taxon>Eukaryota</taxon>
        <taxon>Viridiplantae</taxon>
        <taxon>Streptophyta</taxon>
        <taxon>Embryophyta</taxon>
        <taxon>Tracheophyta</taxon>
        <taxon>Spermatophyta</taxon>
        <taxon>Magnoliopsida</taxon>
        <taxon>eudicotyledons</taxon>
        <taxon>Gunneridae</taxon>
        <taxon>Pentapetalae</taxon>
        <taxon>rosids</taxon>
        <taxon>fabids</taxon>
        <taxon>Malpighiales</taxon>
        <taxon>Linaceae</taxon>
        <taxon>Linum</taxon>
    </lineage>
</organism>